<evidence type="ECO:0000256" key="1">
    <source>
        <dbReference type="ARBA" id="ARBA00006992"/>
    </source>
</evidence>
<feature type="compositionally biased region" description="Acidic residues" evidence="4">
    <location>
        <begin position="20"/>
        <end position="38"/>
    </location>
</feature>
<gene>
    <name evidence="9" type="primary">8235932</name>
    <name evidence="8" type="ORF">Phum_PHUM315990</name>
</gene>
<dbReference type="FunCoup" id="E0VMM9">
    <property type="interactions" value="1805"/>
</dbReference>
<dbReference type="HOGENOM" id="CLU_000212_2_0_1"/>
<evidence type="ECO:0000256" key="4">
    <source>
        <dbReference type="SAM" id="MobiDB-lite"/>
    </source>
</evidence>
<dbReference type="Pfam" id="PF13872">
    <property type="entry name" value="AAA_34"/>
    <property type="match status" value="1"/>
</dbReference>
<dbReference type="GO" id="GO:0006355">
    <property type="term" value="P:regulation of DNA-templated transcription"/>
    <property type="evidence" value="ECO:0007669"/>
    <property type="project" value="InterPro"/>
</dbReference>
<feature type="domain" description="Strawberry notch helicase C" evidence="5">
    <location>
        <begin position="801"/>
        <end position="1034"/>
    </location>
</feature>
<dbReference type="eggNOG" id="KOG1513">
    <property type="taxonomic scope" value="Eukaryota"/>
</dbReference>
<dbReference type="SUPFAM" id="SSF52540">
    <property type="entry name" value="P-loop containing nucleoside triphosphate hydrolases"/>
    <property type="match status" value="2"/>
</dbReference>
<dbReference type="Gene3D" id="3.40.50.300">
    <property type="entry name" value="P-loop containing nucleotide triphosphate hydrolases"/>
    <property type="match status" value="2"/>
</dbReference>
<dbReference type="FunFam" id="3.40.50.300:FF:000342">
    <property type="entry name" value="Protein strawberry notch homolog 2"/>
    <property type="match status" value="1"/>
</dbReference>
<dbReference type="VEuPathDB" id="VectorBase:PHUM315990"/>
<evidence type="ECO:0000259" key="6">
    <source>
        <dbReference type="Pfam" id="PF13872"/>
    </source>
</evidence>
<dbReference type="GO" id="GO:0005634">
    <property type="term" value="C:nucleus"/>
    <property type="evidence" value="ECO:0007669"/>
    <property type="project" value="TreeGrafter"/>
</dbReference>
<reference evidence="8" key="2">
    <citation type="submission" date="2007-04" db="EMBL/GenBank/DDBJ databases">
        <title>The genome of the human body louse.</title>
        <authorList>
            <consortium name="The Human Body Louse Genome Consortium"/>
            <person name="Kirkness E."/>
            <person name="Walenz B."/>
            <person name="Hass B."/>
            <person name="Bruggner R."/>
            <person name="Strausberg R."/>
        </authorList>
    </citation>
    <scope>NUCLEOTIDE SEQUENCE</scope>
    <source>
        <strain evidence="8">USDA</strain>
    </source>
</reference>
<dbReference type="EMBL" id="AAZO01003666">
    <property type="status" value="NOT_ANNOTATED_CDS"/>
    <property type="molecule type" value="Genomic_DNA"/>
</dbReference>
<dbReference type="Pfam" id="PF25373">
    <property type="entry name" value="SBNO"/>
    <property type="match status" value="1"/>
</dbReference>
<dbReference type="InterPro" id="IPR027417">
    <property type="entry name" value="P-loop_NTPase"/>
</dbReference>
<evidence type="ECO:0000313" key="9">
    <source>
        <dbReference type="EnsemblMetazoa" id="PHUM315990-PA"/>
    </source>
</evidence>
<comment type="similarity">
    <text evidence="1">Belongs to the SBNO family.</text>
</comment>
<feature type="domain" description="SBNO alpha/beta" evidence="7">
    <location>
        <begin position="1072"/>
        <end position="1195"/>
    </location>
</feature>
<evidence type="ECO:0000256" key="3">
    <source>
        <dbReference type="ARBA" id="ARBA00023163"/>
    </source>
</evidence>
<evidence type="ECO:0000256" key="2">
    <source>
        <dbReference type="ARBA" id="ARBA00023015"/>
    </source>
</evidence>
<dbReference type="InterPro" id="IPR057332">
    <property type="entry name" value="SBNO_a/b_dom"/>
</dbReference>
<name>E0VMM9_PEDHC</name>
<reference evidence="9" key="3">
    <citation type="submission" date="2021-02" db="UniProtKB">
        <authorList>
            <consortium name="EnsemblMetazoa"/>
        </authorList>
    </citation>
    <scope>IDENTIFICATION</scope>
    <source>
        <strain evidence="9">USDA</strain>
    </source>
</reference>
<feature type="compositionally biased region" description="Acidic residues" evidence="4">
    <location>
        <begin position="669"/>
        <end position="679"/>
    </location>
</feature>
<dbReference type="Proteomes" id="UP000009046">
    <property type="component" value="Unassembled WGS sequence"/>
</dbReference>
<keyword evidence="10" id="KW-1185">Reference proteome</keyword>
<evidence type="ECO:0000259" key="5">
    <source>
        <dbReference type="Pfam" id="PF13871"/>
    </source>
</evidence>
<evidence type="ECO:0000313" key="10">
    <source>
        <dbReference type="Proteomes" id="UP000009046"/>
    </source>
</evidence>
<feature type="compositionally biased region" description="Basic residues" evidence="4">
    <location>
        <begin position="725"/>
        <end position="739"/>
    </location>
</feature>
<dbReference type="CTD" id="8235932"/>
<feature type="region of interest" description="Disordered" evidence="4">
    <location>
        <begin position="1268"/>
        <end position="1302"/>
    </location>
</feature>
<dbReference type="EMBL" id="DS235317">
    <property type="protein sequence ID" value="EEB14635.1"/>
    <property type="molecule type" value="Genomic_DNA"/>
</dbReference>
<proteinExistence type="inferred from homology"/>
<keyword evidence="3" id="KW-0804">Transcription</keyword>
<accession>E0VMM9</accession>
<dbReference type="OMA" id="VSQMWMN"/>
<dbReference type="KEGG" id="phu:Phum_PHUM315990"/>
<dbReference type="GO" id="GO:0042393">
    <property type="term" value="F:histone binding"/>
    <property type="evidence" value="ECO:0007669"/>
    <property type="project" value="TreeGrafter"/>
</dbReference>
<dbReference type="GeneID" id="8235932"/>
<feature type="region of interest" description="Disordered" evidence="4">
    <location>
        <begin position="629"/>
        <end position="744"/>
    </location>
</feature>
<sequence>MTCAFNSSVKGDNKKGCKDEESDPDVSSESDSDFEDPDKIEVPGGGKDLETAVNASNHKGGITSLLEERLTGDSKPVKDIKAKKGGPSTIPPIQQPLPPRFPGGLVTKTTSPGFEMIPGPGAQGGGNAGVMSNPFQQMLGGLGPLPGYHGMNLNAANLLQQTGANQLSGKTVSQMWMNNEKFGIPNQPEEEEEEDDMGVAETYADYMPSKYPVVETASLSSVEPTDVWYKLSLPDECIVSGALSALQLEAITYASQQHDHVLPDGKRAGFLIGDGAGVGKGRTIAGIIFENYLKGRKKAVWVSVSNDLKYDSERDLHDIGAAKIQVHALNKKGVFFNLSALIGESTQSGGKYKTRLKQLLQWCGNDFDGVIVFDECHRAKNLCPVGSSKPTKTGLTVLELQNKLPNARVVYASATGASEPRNMAYMVRLGMWGEGTPFPDFNDFITAVEKRGVGAMEIVAMDMKLRGMYIARQLSFHGVTFKIEEVPLTPEFIKIYDDSVKLWVEAMQKFTEAAELIDAENRMKKTMWGQFWSSHQRFFKYLCIAAKVKYAVNVAREAVKCGKCVVIGLQSTGEARTLDQLERDDGELTDFVSTAKGVLQSLVEKHFPAPDRSRIHRLLGLDIAKKDDKKGKQAKNGFDDIASGSSGKRKPVRQAAQRASKKVKITSSDTEEDSDDSVDSEFKISGDSETPESEGQSEESNPSSDCNPFYSDSDSDAADPWVGGARKKKQTKYKPKKRQTTQDKIKEIISKKLSTNKTNGNEDNYSFPPRDAIERACNMKEELLEQIEKLGERLPPNTGGGTLNLTEKQRFMDGEKDVAIISEAASSGISLQSDRRARNQRRRVHITLELPWSADRAIQQFGRTHRSNQVNAPEYFFLISDLAGERRFASIVAKRLESLGALTHGDRRATETRDLSRFNIDNKYGRAALEATMKTIMGYEQPLVPPPQDYPKGKDFFKDVADALVGVGVITNSESMPGVLMLDKDYNNMSKFLNRILGMPVDLQNRLFKYFTDTLNEIIKQAKKTGRFDLGILDLGTAGEDVKRVKLYSFLRKHATGVATTELHIVHVERGMSWEEALEKFTKLNGSKEGFWLSHQIRNSKQTAILAIAVDGGKSKKSDSKKDSLYTIYRPNTGLQLRQETLAELEKKYKKVDEENAQSHWIQQYNASVTTCSHAYWKGNCKNVTLNLDCEVGLRRRTYNILSGSVLSVWARIEGVLAAKTGHNTKMQVVRLKTAEGIKIVGTYNVGRLRTLIPKSCVSALREALSSDAEKTDRNPHKFRIQEEQDSFRRVQTRKEISESFR</sequence>
<dbReference type="EMBL" id="AAZO01003667">
    <property type="status" value="NOT_ANNOTATED_CDS"/>
    <property type="molecule type" value="Genomic_DNA"/>
</dbReference>
<feature type="compositionally biased region" description="Basic and acidic residues" evidence="4">
    <location>
        <begin position="66"/>
        <end position="82"/>
    </location>
</feature>
<dbReference type="InParanoid" id="E0VMM9"/>
<dbReference type="PANTHER" id="PTHR12706">
    <property type="entry name" value="STRAWBERRY NOTCH-RELATED"/>
    <property type="match status" value="1"/>
</dbReference>
<dbReference type="InterPro" id="IPR039187">
    <property type="entry name" value="SNO_AAA"/>
</dbReference>
<dbReference type="Pfam" id="PF13871">
    <property type="entry name" value="Helicase_C_4"/>
    <property type="match status" value="1"/>
</dbReference>
<feature type="compositionally biased region" description="Polar residues" evidence="4">
    <location>
        <begin position="698"/>
        <end position="712"/>
    </location>
</feature>
<evidence type="ECO:0008006" key="11">
    <source>
        <dbReference type="Google" id="ProtNLM"/>
    </source>
</evidence>
<dbReference type="EMBL" id="AAZO01003665">
    <property type="status" value="NOT_ANNOTATED_CDS"/>
    <property type="molecule type" value="Genomic_DNA"/>
</dbReference>
<feature type="compositionally biased region" description="Polar residues" evidence="4">
    <location>
        <begin position="1"/>
        <end position="10"/>
    </location>
</feature>
<dbReference type="GO" id="GO:0031490">
    <property type="term" value="F:chromatin DNA binding"/>
    <property type="evidence" value="ECO:0007669"/>
    <property type="project" value="TreeGrafter"/>
</dbReference>
<dbReference type="EnsemblMetazoa" id="PHUM315990-RA">
    <property type="protein sequence ID" value="PHUM315990-PA"/>
    <property type="gene ID" value="PHUM315990"/>
</dbReference>
<evidence type="ECO:0000259" key="7">
    <source>
        <dbReference type="Pfam" id="PF25373"/>
    </source>
</evidence>
<feature type="region of interest" description="Disordered" evidence="4">
    <location>
        <begin position="1"/>
        <end position="101"/>
    </location>
</feature>
<dbReference type="RefSeq" id="XP_002427373.1">
    <property type="nucleotide sequence ID" value="XM_002427328.1"/>
</dbReference>
<protein>
    <recommendedName>
        <fullName evidence="11">Protein strawberry notch</fullName>
    </recommendedName>
</protein>
<dbReference type="InterPro" id="IPR026937">
    <property type="entry name" value="SBNO_Helicase_C_dom"/>
</dbReference>
<dbReference type="OrthoDB" id="421838at2759"/>
<evidence type="ECO:0000313" key="8">
    <source>
        <dbReference type="EMBL" id="EEB14635.1"/>
    </source>
</evidence>
<dbReference type="PANTHER" id="PTHR12706:SF30">
    <property type="entry name" value="PROTEIN STRAWBERRY NOTCH-RELATED"/>
    <property type="match status" value="1"/>
</dbReference>
<feature type="domain" description="Strawberry notch AAA" evidence="6">
    <location>
        <begin position="211"/>
        <end position="497"/>
    </location>
</feature>
<feature type="compositionally biased region" description="Pro residues" evidence="4">
    <location>
        <begin position="89"/>
        <end position="101"/>
    </location>
</feature>
<dbReference type="InterPro" id="IPR026741">
    <property type="entry name" value="SNO"/>
</dbReference>
<keyword evidence="2" id="KW-0805">Transcription regulation</keyword>
<organism>
    <name type="scientific">Pediculus humanus subsp. corporis</name>
    <name type="common">Body louse</name>
    <dbReference type="NCBI Taxonomy" id="121224"/>
    <lineage>
        <taxon>Eukaryota</taxon>
        <taxon>Metazoa</taxon>
        <taxon>Ecdysozoa</taxon>
        <taxon>Arthropoda</taxon>
        <taxon>Hexapoda</taxon>
        <taxon>Insecta</taxon>
        <taxon>Pterygota</taxon>
        <taxon>Neoptera</taxon>
        <taxon>Paraneoptera</taxon>
        <taxon>Psocodea</taxon>
        <taxon>Troctomorpha</taxon>
        <taxon>Phthiraptera</taxon>
        <taxon>Anoplura</taxon>
        <taxon>Pediculidae</taxon>
        <taxon>Pediculus</taxon>
    </lineage>
</organism>
<reference evidence="8" key="1">
    <citation type="submission" date="2007-04" db="EMBL/GenBank/DDBJ databases">
        <title>Annotation of Pediculus humanus corporis strain USDA.</title>
        <authorList>
            <person name="Kirkness E."/>
            <person name="Hannick L."/>
            <person name="Hass B."/>
            <person name="Bruggner R."/>
            <person name="Lawson D."/>
            <person name="Bidwell S."/>
            <person name="Joardar V."/>
            <person name="Caler E."/>
            <person name="Walenz B."/>
            <person name="Inman J."/>
            <person name="Schobel S."/>
            <person name="Galinsky K."/>
            <person name="Amedeo P."/>
            <person name="Strausberg R."/>
        </authorList>
    </citation>
    <scope>NUCLEOTIDE SEQUENCE</scope>
    <source>
        <strain evidence="8">USDA</strain>
    </source>
</reference>